<feature type="compositionally biased region" description="Polar residues" evidence="8">
    <location>
        <begin position="1160"/>
        <end position="1169"/>
    </location>
</feature>
<feature type="region of interest" description="Disordered" evidence="8">
    <location>
        <begin position="1157"/>
        <end position="1195"/>
    </location>
</feature>
<dbReference type="PANTHER" id="PTHR10336:SF36">
    <property type="entry name" value="1-PHOSPHATIDYLINOSITOL 4,5-BISPHOSPHATE PHOSPHODIESTERASE BETA-4"/>
    <property type="match status" value="1"/>
</dbReference>
<keyword evidence="6" id="KW-0479">Metal-binding</keyword>
<evidence type="ECO:0000313" key="10">
    <source>
        <dbReference type="EMBL" id="KAI1707406.1"/>
    </source>
</evidence>
<dbReference type="InterPro" id="IPR035892">
    <property type="entry name" value="C2_domain_sf"/>
</dbReference>
<dbReference type="InterPro" id="IPR017946">
    <property type="entry name" value="PLC-like_Pdiesterase_TIM-brl"/>
</dbReference>
<dbReference type="GO" id="GO:0016042">
    <property type="term" value="P:lipid catabolic process"/>
    <property type="evidence" value="ECO:0007669"/>
    <property type="project" value="UniProtKB-KW"/>
</dbReference>
<comment type="function">
    <text evidence="4">The production of the second messenger molecules diacylglycerol (DAG) and inositol 1,4,5-trisphosphate (IP3) is mediated by activated phosphatidylinositol-specific phospholipase C enzymes.</text>
</comment>
<dbReference type="CDD" id="cd00275">
    <property type="entry name" value="C2_PLC_like"/>
    <property type="match status" value="1"/>
</dbReference>
<accession>A0AAD4MUI8</accession>
<dbReference type="SUPFAM" id="SSF51695">
    <property type="entry name" value="PLC-like phosphodiesterases"/>
    <property type="match status" value="1"/>
</dbReference>
<reference evidence="10" key="1">
    <citation type="submission" date="2022-01" db="EMBL/GenBank/DDBJ databases">
        <title>Genome Sequence Resource for Two Populations of Ditylenchus destructor, the Migratory Endoparasitic Phytonematode.</title>
        <authorList>
            <person name="Zhang H."/>
            <person name="Lin R."/>
            <person name="Xie B."/>
        </authorList>
    </citation>
    <scope>NUCLEOTIDE SEQUENCE</scope>
    <source>
        <strain evidence="10">BazhouSP</strain>
    </source>
</reference>
<dbReference type="SUPFAM" id="SSF49562">
    <property type="entry name" value="C2 domain (Calcium/lipid-binding domain, CaLB)"/>
    <property type="match status" value="1"/>
</dbReference>
<feature type="compositionally biased region" description="Polar residues" evidence="8">
    <location>
        <begin position="77"/>
        <end position="86"/>
    </location>
</feature>
<feature type="binding site" evidence="6">
    <location>
        <position position="475"/>
    </location>
    <ligand>
        <name>Ca(2+)</name>
        <dbReference type="ChEBI" id="CHEBI:29108"/>
    </ligand>
</feature>
<sequence>MTSSLDGYQPTSLHPAQTDILMNGNDSSPYMRQFRRNQPQPSSPLSTQRNTCRTTVQGYLKDKSLPPPLQFDDNGTRESTSVNGTDFSPCRAEATHKLSQIGRRQVVVIPDDPIPSTTNAEISNATPSATKVSVKTPPATTEEEGFVFPPPAIRVFKFENFSDQPSGHVVDLCVDEDELVFYSKTCERNPQVEMIFLDEVIDVFIGNHNDSSKPKNDSQIQRIFAVTFATASCVLADCVVTVMHGRDFVNPQSFVFLTKTADEAKTWCHGLRKFSVKFYRKIQEVFYYWRRHFAKLRCSLPPNEPLAVERILDTIMPSTKQREERKMLEKIILRNLPILKDKKKSSPKLLTDPTFLYKLYKAVTVREEVENIFIKNEDGVKKVVASCQAGLLDNRGHPVVEKLSEDGFLRFLLSEHNLAVRSTAFELEEDSMKKPLSHYFINSSHNTYLKGRQMKSRSSVSMYRYALLTGCRSIELDCWDGANNEPLITHGPTHICFCTTILFKDVIQAIAETAFVTSDYPVILSFENHCSQKQQIKMAQYCKDILGDLLLKDTLEEYPIKAGVNLPSPYVLRRKILIKNKIEKRIVDNSQSTDRGSAARALDNKQQSQDSGGTDEEAVERAVTRIFVGDTDDDDQISSSFSALTNGTPDSSRANGNSEISQPLVTELSELVTYMRAMGKFTSFVDCDNRQISSEMYSMNETKAIDLLKQHAEAFVNHNKRQITRVYPRGSRVDSSNYMPLIFWNCGCQMAAINLQTPDLPNQMNSAFFEINGKSGYVLKPSCMRKPNAKFDPFELDRVENVVPNSLSITIISGQLFCLLCEKKPTVYVEVDLYGLPGDSHKKMFKTRSVSSDGLNTVFEDPNAMANCKFTLEKIILPAIAFVRFGVFEESGRLLGQRILPISHLQPGYKHIVLRNNFNKPLGPVTLFVHIDVQDYVSDAHKDLVSALQNPIEAMSRVKARETEMLEHEQRILSKEEQNRLLLEVLESAGTDKNADDLPPPLALDASGSMEDLSSAGPTAQDRSSANETPTRGSTGTPPVVYRQWSQQAKNSYDGGPNSFDKGSLCGFESPRMAHGGTPPSTATSSSSNPLRKVVERKYTVLSEFVANRQIFDLEKLDVSMPSLHELEDALKFQKTEKNFEKKYPGVLELVNAGMESHSRNGSTGNSGMLPTHSRTHSSGHSTCSAASAASSGSNKPTYTAYTKFIKEKMEMMNNLIEQSRKKNLKAIEAAFQRESKEIQKINAKSRLEELSGITKKSSPIEYKRLGDKYVRRGVEENRKLMNIKNKKIDELNENTHVLRLELNCRVEETLNRAGKILSRG</sequence>
<comment type="cofactor">
    <cofactor evidence="6">
        <name>Ca(2+)</name>
        <dbReference type="ChEBI" id="CHEBI:29108"/>
    </cofactor>
    <text evidence="6">Binds 1 Ca(2+) ion per subunit.</text>
</comment>
<evidence type="ECO:0000256" key="5">
    <source>
        <dbReference type="PIRSR" id="PIRSR000956-1"/>
    </source>
</evidence>
<feature type="compositionally biased region" description="Polar residues" evidence="8">
    <location>
        <begin position="1"/>
        <end position="15"/>
    </location>
</feature>
<feature type="region of interest" description="Disordered" evidence="8">
    <location>
        <begin position="631"/>
        <end position="660"/>
    </location>
</feature>
<feature type="compositionally biased region" description="Low complexity" evidence="8">
    <location>
        <begin position="1078"/>
        <end position="1090"/>
    </location>
</feature>
<feature type="active site" evidence="5">
    <location>
        <position position="490"/>
    </location>
</feature>
<dbReference type="EC" id="3.1.4.11" evidence="4"/>
<evidence type="ECO:0000256" key="8">
    <source>
        <dbReference type="SAM" id="MobiDB-lite"/>
    </source>
</evidence>
<dbReference type="Gene3D" id="2.60.40.150">
    <property type="entry name" value="C2 domain"/>
    <property type="match status" value="1"/>
</dbReference>
<feature type="region of interest" description="Disordered" evidence="8">
    <location>
        <begin position="991"/>
        <end position="1090"/>
    </location>
</feature>
<feature type="active site" evidence="5">
    <location>
        <position position="445"/>
    </location>
</feature>
<dbReference type="InterPro" id="IPR001711">
    <property type="entry name" value="PLipase_C_Pinositol-sp_Y"/>
</dbReference>
<dbReference type="GO" id="GO:0004435">
    <property type="term" value="F:phosphatidylinositol-4,5-bisphosphate phospholipase C activity"/>
    <property type="evidence" value="ECO:0007669"/>
    <property type="project" value="UniProtKB-UniRule"/>
</dbReference>
<dbReference type="SMART" id="SM00148">
    <property type="entry name" value="PLCXc"/>
    <property type="match status" value="1"/>
</dbReference>
<dbReference type="CDD" id="cd08591">
    <property type="entry name" value="PI-PLCc_beta"/>
    <property type="match status" value="1"/>
</dbReference>
<feature type="compositionally biased region" description="Polar residues" evidence="8">
    <location>
        <begin position="1016"/>
        <end position="1037"/>
    </location>
</feature>
<evidence type="ECO:0000313" key="11">
    <source>
        <dbReference type="Proteomes" id="UP001201812"/>
    </source>
</evidence>
<feature type="compositionally biased region" description="Polar residues" evidence="8">
    <location>
        <begin position="637"/>
        <end position="660"/>
    </location>
</feature>
<name>A0AAD4MUI8_9BILA</name>
<evidence type="ECO:0000256" key="7">
    <source>
        <dbReference type="RuleBase" id="RU361133"/>
    </source>
</evidence>
<dbReference type="Gene3D" id="2.30.29.240">
    <property type="match status" value="1"/>
</dbReference>
<feature type="binding site" evidence="6">
    <location>
        <position position="446"/>
    </location>
    <ligand>
        <name>Ca(2+)</name>
        <dbReference type="ChEBI" id="CHEBI:29108"/>
    </ligand>
</feature>
<dbReference type="InterPro" id="IPR000909">
    <property type="entry name" value="PLipase_C_PInositol-sp_X_dom"/>
</dbReference>
<feature type="binding site" evidence="6">
    <location>
        <position position="477"/>
    </location>
    <ligand>
        <name>Ca(2+)</name>
        <dbReference type="ChEBI" id="CHEBI:29108"/>
    </ligand>
</feature>
<dbReference type="Pfam" id="PF00388">
    <property type="entry name" value="PI-PLC-X"/>
    <property type="match status" value="1"/>
</dbReference>
<dbReference type="PROSITE" id="PS50008">
    <property type="entry name" value="PIPLC_Y_DOMAIN"/>
    <property type="match status" value="1"/>
</dbReference>
<evidence type="ECO:0000259" key="9">
    <source>
        <dbReference type="PROSITE" id="PS50008"/>
    </source>
</evidence>
<gene>
    <name evidence="10" type="ORF">DdX_12503</name>
</gene>
<dbReference type="Pfam" id="PF17787">
    <property type="entry name" value="PH_14"/>
    <property type="match status" value="1"/>
</dbReference>
<proteinExistence type="predicted"/>
<organism evidence="10 11">
    <name type="scientific">Ditylenchus destructor</name>
    <dbReference type="NCBI Taxonomy" id="166010"/>
    <lineage>
        <taxon>Eukaryota</taxon>
        <taxon>Metazoa</taxon>
        <taxon>Ecdysozoa</taxon>
        <taxon>Nematoda</taxon>
        <taxon>Chromadorea</taxon>
        <taxon>Rhabditida</taxon>
        <taxon>Tylenchina</taxon>
        <taxon>Tylenchomorpha</taxon>
        <taxon>Sphaerularioidea</taxon>
        <taxon>Anguinidae</taxon>
        <taxon>Anguininae</taxon>
        <taxon>Ditylenchus</taxon>
    </lineage>
</organism>
<feature type="compositionally biased region" description="Polar residues" evidence="8">
    <location>
        <begin position="24"/>
        <end position="57"/>
    </location>
</feature>
<dbReference type="GO" id="GO:0051209">
    <property type="term" value="P:release of sequestered calcium ion into cytosol"/>
    <property type="evidence" value="ECO:0007669"/>
    <property type="project" value="TreeGrafter"/>
</dbReference>
<dbReference type="PROSITE" id="PS50007">
    <property type="entry name" value="PIPLC_X_DOMAIN"/>
    <property type="match status" value="1"/>
</dbReference>
<dbReference type="EMBL" id="JAKKPZ010000041">
    <property type="protein sequence ID" value="KAI1707406.1"/>
    <property type="molecule type" value="Genomic_DNA"/>
</dbReference>
<dbReference type="GO" id="GO:0005509">
    <property type="term" value="F:calcium ion binding"/>
    <property type="evidence" value="ECO:0007669"/>
    <property type="project" value="UniProtKB-UniRule"/>
</dbReference>
<dbReference type="GO" id="GO:0048015">
    <property type="term" value="P:phosphatidylinositol-mediated signaling"/>
    <property type="evidence" value="ECO:0007669"/>
    <property type="project" value="TreeGrafter"/>
</dbReference>
<feature type="compositionally biased region" description="Low complexity" evidence="8">
    <location>
        <begin position="1177"/>
        <end position="1194"/>
    </location>
</feature>
<keyword evidence="2 4" id="KW-0442">Lipid degradation</keyword>
<comment type="catalytic activity">
    <reaction evidence="4 7">
        <text>a 1,2-diacyl-sn-glycero-3-phospho-(1D-myo-inositol-4,5-bisphosphate) + H2O = 1D-myo-inositol 1,4,5-trisphosphate + a 1,2-diacyl-sn-glycerol + H(+)</text>
        <dbReference type="Rhea" id="RHEA:33179"/>
        <dbReference type="ChEBI" id="CHEBI:15377"/>
        <dbReference type="ChEBI" id="CHEBI:15378"/>
        <dbReference type="ChEBI" id="CHEBI:17815"/>
        <dbReference type="ChEBI" id="CHEBI:58456"/>
        <dbReference type="ChEBI" id="CHEBI:203600"/>
        <dbReference type="EC" id="3.1.4.11"/>
    </reaction>
</comment>
<keyword evidence="4" id="KW-0807">Transducer</keyword>
<dbReference type="SMART" id="SM00149">
    <property type="entry name" value="PLCYc"/>
    <property type="match status" value="1"/>
</dbReference>
<keyword evidence="6" id="KW-0106">Calcium</keyword>
<dbReference type="PANTHER" id="PTHR10336">
    <property type="entry name" value="PHOSPHOINOSITIDE-SPECIFIC PHOSPHOLIPASE C FAMILY PROTEIN"/>
    <property type="match status" value="1"/>
</dbReference>
<dbReference type="InterPro" id="IPR037862">
    <property type="entry name" value="PLC-beta_PH"/>
</dbReference>
<dbReference type="Gene3D" id="3.20.20.190">
    <property type="entry name" value="Phosphatidylinositol (PI) phosphodiesterase"/>
    <property type="match status" value="1"/>
</dbReference>
<dbReference type="SUPFAM" id="SSF69989">
    <property type="entry name" value="C-terminal domain of PLC-beta"/>
    <property type="match status" value="1"/>
</dbReference>
<comment type="caution">
    <text evidence="10">The sequence shown here is derived from an EMBL/GenBank/DDBJ whole genome shotgun (WGS) entry which is preliminary data.</text>
</comment>
<feature type="region of interest" description="Disordered" evidence="8">
    <location>
        <begin position="589"/>
        <end position="617"/>
    </location>
</feature>
<dbReference type="PIRSF" id="PIRSF000956">
    <property type="entry name" value="PLC-beta"/>
    <property type="match status" value="1"/>
</dbReference>
<keyword evidence="11" id="KW-1185">Reference proteome</keyword>
<feature type="domain" description="PI-PLC Y-box" evidence="9">
    <location>
        <begin position="668"/>
        <end position="785"/>
    </location>
</feature>
<keyword evidence="1 4" id="KW-0378">Hydrolase</keyword>
<evidence type="ECO:0000256" key="3">
    <source>
        <dbReference type="ARBA" id="ARBA00023098"/>
    </source>
</evidence>
<dbReference type="Pfam" id="PF00387">
    <property type="entry name" value="PI-PLC-Y"/>
    <property type="match status" value="1"/>
</dbReference>
<evidence type="ECO:0000256" key="2">
    <source>
        <dbReference type="ARBA" id="ARBA00022963"/>
    </source>
</evidence>
<dbReference type="PRINTS" id="PR00390">
    <property type="entry name" value="PHPHLIPASEC"/>
</dbReference>
<feature type="region of interest" description="Disordered" evidence="8">
    <location>
        <begin position="1"/>
        <end position="89"/>
    </location>
</feature>
<dbReference type="InterPro" id="IPR016280">
    <property type="entry name" value="PLC-beta"/>
</dbReference>
<evidence type="ECO:0000256" key="6">
    <source>
        <dbReference type="PIRSR" id="PIRSR000956-2"/>
    </source>
</evidence>
<evidence type="ECO:0000256" key="4">
    <source>
        <dbReference type="PIRNR" id="PIRNR000956"/>
    </source>
</evidence>
<keyword evidence="3 4" id="KW-0443">Lipid metabolism</keyword>
<dbReference type="Proteomes" id="UP001201812">
    <property type="component" value="Unassembled WGS sequence"/>
</dbReference>
<evidence type="ECO:0000256" key="1">
    <source>
        <dbReference type="ARBA" id="ARBA00022801"/>
    </source>
</evidence>
<dbReference type="InterPro" id="IPR001192">
    <property type="entry name" value="PI-PLC_fam"/>
</dbReference>
<dbReference type="GO" id="GO:0046488">
    <property type="term" value="P:phosphatidylinositol metabolic process"/>
    <property type="evidence" value="ECO:0007669"/>
    <property type="project" value="TreeGrafter"/>
</dbReference>
<protein>
    <recommendedName>
        <fullName evidence="4">1-phosphatidylinositol 4,5-bisphosphate phosphodiesterase</fullName>
        <ecNumber evidence="4">3.1.4.11</ecNumber>
    </recommendedName>
</protein>
<feature type="binding site" evidence="6">
    <location>
        <position position="527"/>
    </location>
    <ligand>
        <name>Ca(2+)</name>
        <dbReference type="ChEBI" id="CHEBI:29108"/>
    </ligand>
</feature>